<sequence length="163" mass="18426">MLVIILSKDLLPYTPPLIEGHRCWRFSCLHRVPPHSPTAVPSESSYFVRNALPLASHLVRCPPFPRSSLEGKVQKMVTPPSVPKMMETGRNKPLQTMSQQSGKSRRNGNVAPLAINIPEDLPSRRPRTKISVNVIRSSPYLAHRQTLRRFDAQEKRQISCLTV</sequence>
<proteinExistence type="predicted"/>
<dbReference type="AlphaFoldDB" id="A0A834MK66"/>
<evidence type="ECO:0000256" key="1">
    <source>
        <dbReference type="SAM" id="MobiDB-lite"/>
    </source>
</evidence>
<comment type="caution">
    <text evidence="2">The sequence shown here is derived from an EMBL/GenBank/DDBJ whole genome shotgun (WGS) entry which is preliminary data.</text>
</comment>
<feature type="region of interest" description="Disordered" evidence="1">
    <location>
        <begin position="79"/>
        <end position="110"/>
    </location>
</feature>
<organism evidence="2 3">
    <name type="scientific">Rhynchophorus ferrugineus</name>
    <name type="common">Red palm weevil</name>
    <name type="synonym">Curculio ferrugineus</name>
    <dbReference type="NCBI Taxonomy" id="354439"/>
    <lineage>
        <taxon>Eukaryota</taxon>
        <taxon>Metazoa</taxon>
        <taxon>Ecdysozoa</taxon>
        <taxon>Arthropoda</taxon>
        <taxon>Hexapoda</taxon>
        <taxon>Insecta</taxon>
        <taxon>Pterygota</taxon>
        <taxon>Neoptera</taxon>
        <taxon>Endopterygota</taxon>
        <taxon>Coleoptera</taxon>
        <taxon>Polyphaga</taxon>
        <taxon>Cucujiformia</taxon>
        <taxon>Curculionidae</taxon>
        <taxon>Dryophthorinae</taxon>
        <taxon>Rhynchophorus</taxon>
    </lineage>
</organism>
<gene>
    <name evidence="2" type="ORF">GWI33_001140</name>
</gene>
<feature type="compositionally biased region" description="Polar residues" evidence="1">
    <location>
        <begin position="93"/>
        <end position="102"/>
    </location>
</feature>
<accession>A0A834MK66</accession>
<dbReference type="Proteomes" id="UP000625711">
    <property type="component" value="Unassembled WGS sequence"/>
</dbReference>
<name>A0A834MK66_RHYFE</name>
<evidence type="ECO:0000313" key="2">
    <source>
        <dbReference type="EMBL" id="KAF7283215.1"/>
    </source>
</evidence>
<dbReference type="EMBL" id="JAACXV010000127">
    <property type="protein sequence ID" value="KAF7283215.1"/>
    <property type="molecule type" value="Genomic_DNA"/>
</dbReference>
<reference evidence="2" key="1">
    <citation type="submission" date="2020-08" db="EMBL/GenBank/DDBJ databases">
        <title>Genome sequencing and assembly of the red palm weevil Rhynchophorus ferrugineus.</title>
        <authorList>
            <person name="Dias G.B."/>
            <person name="Bergman C.M."/>
            <person name="Manee M."/>
        </authorList>
    </citation>
    <scope>NUCLEOTIDE SEQUENCE</scope>
    <source>
        <strain evidence="2">AA-2017</strain>
        <tissue evidence="2">Whole larva</tissue>
    </source>
</reference>
<protein>
    <submittedName>
        <fullName evidence="2">Uncharacterized protein</fullName>
    </submittedName>
</protein>
<keyword evidence="3" id="KW-1185">Reference proteome</keyword>
<evidence type="ECO:0000313" key="3">
    <source>
        <dbReference type="Proteomes" id="UP000625711"/>
    </source>
</evidence>